<dbReference type="Pfam" id="PF10469">
    <property type="entry name" value="AKAP7_NLS"/>
    <property type="match status" value="1"/>
</dbReference>
<accession>A0AAD7GDI7</accession>
<dbReference type="EMBL" id="JARKIE010000071">
    <property type="protein sequence ID" value="KAJ7689599.1"/>
    <property type="molecule type" value="Genomic_DNA"/>
</dbReference>
<evidence type="ECO:0000313" key="2">
    <source>
        <dbReference type="EMBL" id="KAJ7689599.1"/>
    </source>
</evidence>
<dbReference type="AlphaFoldDB" id="A0AAD7GDI7"/>
<evidence type="ECO:0000313" key="3">
    <source>
        <dbReference type="Proteomes" id="UP001221757"/>
    </source>
</evidence>
<reference evidence="2" key="1">
    <citation type="submission" date="2023-03" db="EMBL/GenBank/DDBJ databases">
        <title>Massive genome expansion in bonnet fungi (Mycena s.s.) driven by repeated elements and novel gene families across ecological guilds.</title>
        <authorList>
            <consortium name="Lawrence Berkeley National Laboratory"/>
            <person name="Harder C.B."/>
            <person name="Miyauchi S."/>
            <person name="Viragh M."/>
            <person name="Kuo A."/>
            <person name="Thoen E."/>
            <person name="Andreopoulos B."/>
            <person name="Lu D."/>
            <person name="Skrede I."/>
            <person name="Drula E."/>
            <person name="Henrissat B."/>
            <person name="Morin E."/>
            <person name="Kohler A."/>
            <person name="Barry K."/>
            <person name="LaButti K."/>
            <person name="Morin E."/>
            <person name="Salamov A."/>
            <person name="Lipzen A."/>
            <person name="Mereny Z."/>
            <person name="Hegedus B."/>
            <person name="Baldrian P."/>
            <person name="Stursova M."/>
            <person name="Weitz H."/>
            <person name="Taylor A."/>
            <person name="Grigoriev I.V."/>
            <person name="Nagy L.G."/>
            <person name="Martin F."/>
            <person name="Kauserud H."/>
        </authorList>
    </citation>
    <scope>NUCLEOTIDE SEQUENCE</scope>
    <source>
        <strain evidence="2">CBHHK067</strain>
    </source>
</reference>
<dbReference type="GO" id="GO:0006307">
    <property type="term" value="P:DNA alkylation repair"/>
    <property type="evidence" value="ECO:0007669"/>
    <property type="project" value="InterPro"/>
</dbReference>
<name>A0AAD7GDI7_MYCRO</name>
<evidence type="ECO:0000259" key="1">
    <source>
        <dbReference type="Pfam" id="PF10469"/>
    </source>
</evidence>
<dbReference type="InterPro" id="IPR019510">
    <property type="entry name" value="AKAP7-like_phosphoesterase"/>
</dbReference>
<dbReference type="PANTHER" id="PTHR13360">
    <property type="entry name" value="ACTIVATING SIGNAL COINTEGRATOR 1 COMPLEX SUBUNIT 1"/>
    <property type="match status" value="1"/>
</dbReference>
<protein>
    <recommendedName>
        <fullName evidence="1">A-kinase anchor protein 7-like phosphoesterase domain-containing protein</fullName>
    </recommendedName>
</protein>
<dbReference type="Proteomes" id="UP001221757">
    <property type="component" value="Unassembled WGS sequence"/>
</dbReference>
<organism evidence="2 3">
    <name type="scientific">Mycena rosella</name>
    <name type="common">Pink bonnet</name>
    <name type="synonym">Agaricus rosellus</name>
    <dbReference type="NCBI Taxonomy" id="1033263"/>
    <lineage>
        <taxon>Eukaryota</taxon>
        <taxon>Fungi</taxon>
        <taxon>Dikarya</taxon>
        <taxon>Basidiomycota</taxon>
        <taxon>Agaricomycotina</taxon>
        <taxon>Agaricomycetes</taxon>
        <taxon>Agaricomycetidae</taxon>
        <taxon>Agaricales</taxon>
        <taxon>Marasmiineae</taxon>
        <taxon>Mycenaceae</taxon>
        <taxon>Mycena</taxon>
    </lineage>
</organism>
<dbReference type="GO" id="GO:0005634">
    <property type="term" value="C:nucleus"/>
    <property type="evidence" value="ECO:0007669"/>
    <property type="project" value="TreeGrafter"/>
</dbReference>
<feature type="domain" description="A-kinase anchor protein 7-like phosphoesterase" evidence="1">
    <location>
        <begin position="15"/>
        <end position="198"/>
    </location>
</feature>
<gene>
    <name evidence="2" type="ORF">B0H17DRAFT_634598</name>
</gene>
<proteinExistence type="predicted"/>
<comment type="caution">
    <text evidence="2">The sequence shown here is derived from an EMBL/GenBank/DDBJ whole genome shotgun (WGS) entry which is preliminary data.</text>
</comment>
<dbReference type="InterPro" id="IPR009210">
    <property type="entry name" value="ASCC1"/>
</dbReference>
<dbReference type="GO" id="GO:0006355">
    <property type="term" value="P:regulation of DNA-templated transcription"/>
    <property type="evidence" value="ECO:0007669"/>
    <property type="project" value="TreeGrafter"/>
</dbReference>
<dbReference type="PANTHER" id="PTHR13360:SF1">
    <property type="entry name" value="ACTIVATING SIGNAL COINTEGRATOR 1 COMPLEX SUBUNIT 1"/>
    <property type="match status" value="1"/>
</dbReference>
<keyword evidence="3" id="KW-1185">Reference proteome</keyword>
<sequence length="201" mass="22072">MTPTSRDAPETSKTKTLSDAISLLHSLAPEINEITGLPVVLPLDKMGVLKTKRQQAGVLYVGPADETNESTIKLGRIFDLVAQRFRVEGFIKEESRPSVLHCTLINASHRKPRRIPRTFSSREIFDRATVAAASPGPSVPRLPSDLTSTTHLKPEASVQQEREVRVDFGAWAVFEIQLCVMGSHGPENEYVSCASIPLEAN</sequence>
<dbReference type="Gene3D" id="3.90.1140.10">
    <property type="entry name" value="Cyclic phosphodiesterase"/>
    <property type="match status" value="1"/>
</dbReference>